<dbReference type="Proteomes" id="UP000054988">
    <property type="component" value="Unassembled WGS sequence"/>
</dbReference>
<proteinExistence type="predicted"/>
<organism evidence="1 2">
    <name type="scientific">Moniliophthora roreri</name>
    <name type="common">Frosty pod rot fungus</name>
    <name type="synonym">Monilia roreri</name>
    <dbReference type="NCBI Taxonomy" id="221103"/>
    <lineage>
        <taxon>Eukaryota</taxon>
        <taxon>Fungi</taxon>
        <taxon>Dikarya</taxon>
        <taxon>Basidiomycota</taxon>
        <taxon>Agaricomycotina</taxon>
        <taxon>Agaricomycetes</taxon>
        <taxon>Agaricomycetidae</taxon>
        <taxon>Agaricales</taxon>
        <taxon>Marasmiineae</taxon>
        <taxon>Marasmiaceae</taxon>
        <taxon>Moniliophthora</taxon>
    </lineage>
</organism>
<protein>
    <submittedName>
        <fullName evidence="1">Uncharacterized protein</fullName>
    </submittedName>
</protein>
<comment type="caution">
    <text evidence="1">The sequence shown here is derived from an EMBL/GenBank/DDBJ whole genome shotgun (WGS) entry which is preliminary data.</text>
</comment>
<evidence type="ECO:0000313" key="2">
    <source>
        <dbReference type="Proteomes" id="UP000054988"/>
    </source>
</evidence>
<name>A0A0W0FAY6_MONRR</name>
<dbReference type="AlphaFoldDB" id="A0A0W0FAY6"/>
<evidence type="ECO:0000313" key="1">
    <source>
        <dbReference type="EMBL" id="KTB33516.1"/>
    </source>
</evidence>
<dbReference type="EMBL" id="LATX01002169">
    <property type="protein sequence ID" value="KTB33516.1"/>
    <property type="molecule type" value="Genomic_DNA"/>
</dbReference>
<gene>
    <name evidence="1" type="ORF">WG66_13922</name>
</gene>
<reference evidence="1 2" key="1">
    <citation type="submission" date="2015-12" db="EMBL/GenBank/DDBJ databases">
        <title>Draft genome sequence of Moniliophthora roreri, the causal agent of frosty pod rot of cacao.</title>
        <authorList>
            <person name="Aime M.C."/>
            <person name="Diaz-Valderrama J.R."/>
            <person name="Kijpornyongpan T."/>
            <person name="Phillips-Mora W."/>
        </authorList>
    </citation>
    <scope>NUCLEOTIDE SEQUENCE [LARGE SCALE GENOMIC DNA]</scope>
    <source>
        <strain evidence="1 2">MCA 2952</strain>
    </source>
</reference>
<sequence length="45" mass="5123">MSEEHQNPRQNGLEAVFVSDNFIILGKGSTHHLLELKTPTDFTRN</sequence>
<accession>A0A0W0FAY6</accession>